<feature type="transmembrane region" description="Helical" evidence="13">
    <location>
        <begin position="464"/>
        <end position="481"/>
    </location>
</feature>
<dbReference type="EMBL" id="FTOF01000001">
    <property type="protein sequence ID" value="SIS39024.1"/>
    <property type="molecule type" value="Genomic_DNA"/>
</dbReference>
<feature type="transmembrane region" description="Helical" evidence="13">
    <location>
        <begin position="245"/>
        <end position="263"/>
    </location>
</feature>
<evidence type="ECO:0000256" key="12">
    <source>
        <dbReference type="ARBA" id="ARBA00034030"/>
    </source>
</evidence>
<dbReference type="GO" id="GO:0044038">
    <property type="term" value="P:cell wall macromolecule biosynthetic process"/>
    <property type="evidence" value="ECO:0007669"/>
    <property type="project" value="InterPro"/>
</dbReference>
<dbReference type="AlphaFoldDB" id="A0A1N7IPK8"/>
<evidence type="ECO:0000256" key="8">
    <source>
        <dbReference type="ARBA" id="ARBA00022692"/>
    </source>
</evidence>
<evidence type="ECO:0000256" key="10">
    <source>
        <dbReference type="ARBA" id="ARBA00023136"/>
    </source>
</evidence>
<feature type="transmembrane region" description="Helical" evidence="13">
    <location>
        <begin position="320"/>
        <end position="342"/>
    </location>
</feature>
<gene>
    <name evidence="16" type="ORF">SAMN05444817_101218</name>
</gene>
<comment type="subcellular location">
    <subcellularLocation>
        <location evidence="1">Cell membrane</location>
        <topology evidence="1">Multi-pass membrane protein</topology>
    </subcellularLocation>
</comment>
<dbReference type="GO" id="GO:0045227">
    <property type="term" value="P:capsule polysaccharide biosynthetic process"/>
    <property type="evidence" value="ECO:0007669"/>
    <property type="project" value="UniProtKB-UniPathway"/>
</dbReference>
<reference evidence="17" key="1">
    <citation type="submission" date="2017-01" db="EMBL/GenBank/DDBJ databases">
        <authorList>
            <person name="Varghese N."/>
            <person name="Submissions S."/>
        </authorList>
    </citation>
    <scope>NUCLEOTIDE SEQUENCE [LARGE SCALE GENOMIC DNA]</scope>
    <source>
        <strain evidence="17">DSM 44531</strain>
    </source>
</reference>
<feature type="transmembrane region" description="Helical" evidence="13">
    <location>
        <begin position="392"/>
        <end position="415"/>
    </location>
</feature>
<keyword evidence="7 16" id="KW-0808">Transferase</keyword>
<dbReference type="Proteomes" id="UP000186292">
    <property type="component" value="Unassembled WGS sequence"/>
</dbReference>
<protein>
    <recommendedName>
        <fullName evidence="5">Galactan 5-O-arabinofuranosyltransferase</fullName>
        <ecNumber evidence="4">2.4.2.46</ecNumber>
    </recommendedName>
    <alternativeName>
        <fullName evidence="11">Arabinofuranosyltransferase AftA</fullName>
    </alternativeName>
</protein>
<evidence type="ECO:0000256" key="3">
    <source>
        <dbReference type="ARBA" id="ARBA00009655"/>
    </source>
</evidence>
<evidence type="ECO:0000256" key="2">
    <source>
        <dbReference type="ARBA" id="ARBA00004776"/>
    </source>
</evidence>
<evidence type="ECO:0000256" key="11">
    <source>
        <dbReference type="ARBA" id="ARBA00033184"/>
    </source>
</evidence>
<evidence type="ECO:0000256" key="6">
    <source>
        <dbReference type="ARBA" id="ARBA00022475"/>
    </source>
</evidence>
<dbReference type="STRING" id="1161099.SAMN05444817_101218"/>
<keyword evidence="8 13" id="KW-0812">Transmembrane</keyword>
<organism evidence="16 17">
    <name type="scientific">Corynebacterium appendicis CIP 107643</name>
    <dbReference type="NCBI Taxonomy" id="1161099"/>
    <lineage>
        <taxon>Bacteria</taxon>
        <taxon>Bacillati</taxon>
        <taxon>Actinomycetota</taxon>
        <taxon>Actinomycetes</taxon>
        <taxon>Mycobacteriales</taxon>
        <taxon>Corynebacteriaceae</taxon>
        <taxon>Corynebacterium</taxon>
    </lineage>
</organism>
<feature type="transmembrane region" description="Helical" evidence="13">
    <location>
        <begin position="107"/>
        <end position="128"/>
    </location>
</feature>
<evidence type="ECO:0000256" key="13">
    <source>
        <dbReference type="SAM" id="Phobius"/>
    </source>
</evidence>
<dbReference type="GO" id="GO:0016757">
    <property type="term" value="F:glycosyltransferase activity"/>
    <property type="evidence" value="ECO:0007669"/>
    <property type="project" value="InterPro"/>
</dbReference>
<keyword evidence="10 13" id="KW-0472">Membrane</keyword>
<evidence type="ECO:0000256" key="5">
    <source>
        <dbReference type="ARBA" id="ARBA00020482"/>
    </source>
</evidence>
<dbReference type="EC" id="2.4.2.46" evidence="4"/>
<keyword evidence="17" id="KW-1185">Reference proteome</keyword>
<comment type="similarity">
    <text evidence="3">Belongs to the glycosyltransferase 85 family.</text>
</comment>
<dbReference type="Pfam" id="PF12249">
    <property type="entry name" value="AftA_C"/>
    <property type="match status" value="1"/>
</dbReference>
<evidence type="ECO:0000256" key="1">
    <source>
        <dbReference type="ARBA" id="ARBA00004651"/>
    </source>
</evidence>
<feature type="transmembrane region" description="Helical" evidence="13">
    <location>
        <begin position="363"/>
        <end position="386"/>
    </location>
</feature>
<evidence type="ECO:0000313" key="17">
    <source>
        <dbReference type="Proteomes" id="UP000186292"/>
    </source>
</evidence>
<evidence type="ECO:0000259" key="15">
    <source>
        <dbReference type="Pfam" id="PF12250"/>
    </source>
</evidence>
<feature type="transmembrane region" description="Helical" evidence="13">
    <location>
        <begin position="195"/>
        <end position="214"/>
    </location>
</feature>
<dbReference type="UniPathway" id="UPA00963"/>
<sequence length="667" mass="73092">MTEHLTEQRERQSEKTIAERRRVSAYAPDGLSTTAALVRFVCAIIGGAVFALGCWYVLHSVPLAAFNVSMVTRALATACSLLVVVAVCVLNWLWLRDGRNTRPRWRTALTEVVSTLAPAGLVVSALGIPLASTKLYLDGIQVDQGFRTQFLTRMAETASNQDMNYVDMPSFYPLGWFWLGGRLSNLLGMPGWEVYQPWAIVSLAAAGCALVPVWRKLIGSLPVATGIAIATTAICLTMVPDEPYAAIVAMGVPAAAVMGFRAMRGSWASTIGLAVYLGISACFYTLFTGILALTMIAFAITAIASGPRWLHWWVPVRQLAVIGFGSIAIALVAWMPYLLGLIRSPEAVRSTAQHFLPSEGTTIPLPFFALSAVGALSLLGLIYIIVRLREPEITYLALAVSVCYAWVFGSMVIALTGTTLLGFRVEVLIALLLSTAGVFAIADLRLVGVDLLYPDGLSERVNRIVTAVFVVLLGAATLAYVQQIPDENESFIDEAYTSTDGNGERADLRESDVGRYYIQIHDFIQQQGYTPADTVMLTDEINFMAYHPYHGFNAFTSHYANPLGEFDARNEQIASWARGSFDELADPAEFTAAVDKANDRWRAPEVFLLRGSETDPDEPWKTHIAHDIFPSQPNVHYEALFFNPEAFDSADWTTEQFGPFVVVVRNK</sequence>
<dbReference type="OrthoDB" id="4775300at2"/>
<dbReference type="RefSeq" id="WP_084560443.1">
    <property type="nucleotide sequence ID" value="NZ_CP046976.1"/>
</dbReference>
<feature type="domain" description="Arabinofuranosyltransferase AftA N-terminal" evidence="15">
    <location>
        <begin position="40"/>
        <end position="475"/>
    </location>
</feature>
<accession>A0A1N7IPK8</accession>
<dbReference type="Pfam" id="PF12250">
    <property type="entry name" value="AftA_N"/>
    <property type="match status" value="1"/>
</dbReference>
<evidence type="ECO:0000256" key="7">
    <source>
        <dbReference type="ARBA" id="ARBA00022679"/>
    </source>
</evidence>
<name>A0A1N7IPK8_9CORY</name>
<feature type="transmembrane region" description="Helical" evidence="13">
    <location>
        <begin position="36"/>
        <end position="58"/>
    </location>
</feature>
<dbReference type="GO" id="GO:0005886">
    <property type="term" value="C:plasma membrane"/>
    <property type="evidence" value="ECO:0007669"/>
    <property type="project" value="UniProtKB-SubCell"/>
</dbReference>
<evidence type="ECO:0000259" key="14">
    <source>
        <dbReference type="Pfam" id="PF12249"/>
    </source>
</evidence>
<dbReference type="InterPro" id="IPR020959">
    <property type="entry name" value="ArabinofuranosylTrfase_AftA_C"/>
</dbReference>
<keyword evidence="9 13" id="KW-1133">Transmembrane helix</keyword>
<proteinExistence type="inferred from homology"/>
<evidence type="ECO:0000313" key="16">
    <source>
        <dbReference type="EMBL" id="SIS39024.1"/>
    </source>
</evidence>
<evidence type="ECO:0000256" key="4">
    <source>
        <dbReference type="ARBA" id="ARBA00012037"/>
    </source>
</evidence>
<evidence type="ECO:0000256" key="9">
    <source>
        <dbReference type="ARBA" id="ARBA00022989"/>
    </source>
</evidence>
<comment type="pathway">
    <text evidence="2">Cell wall biogenesis; cell wall polysaccharide biosynthesis.</text>
</comment>
<feature type="transmembrane region" description="Helical" evidence="13">
    <location>
        <begin position="221"/>
        <end position="239"/>
    </location>
</feature>
<feature type="domain" description="Arabinofuranosyltransferase AftA C-terminal" evidence="14">
    <location>
        <begin position="484"/>
        <end position="665"/>
    </location>
</feature>
<feature type="transmembrane region" description="Helical" evidence="13">
    <location>
        <begin position="70"/>
        <end position="95"/>
    </location>
</feature>
<keyword evidence="6" id="KW-1003">Cell membrane</keyword>
<feature type="transmembrane region" description="Helical" evidence="13">
    <location>
        <begin position="275"/>
        <end position="300"/>
    </location>
</feature>
<dbReference type="InterPro" id="IPR020963">
    <property type="entry name" value="ArabinofuranosylTrfase_AftA_N"/>
</dbReference>
<feature type="transmembrane region" description="Helical" evidence="13">
    <location>
        <begin position="427"/>
        <end position="444"/>
    </location>
</feature>
<comment type="catalytic activity">
    <reaction evidence="12">
        <text>Adds an alpha-D-arabinofuranosyl group from trans,octacis-decaprenylphospho-beta-D-arabinofuranose at the 5-O-position of the eighth, tenth and twelfth galactofuranose unit of the galactofuranan chain of [beta-D-galactofuranosyl-(1-&gt;5)-beta-D-galactofuranosyl-(1-&gt;6)]14-beta-D-galactofuranosyl-(1-&gt;5)-beta-D-galactofuranosyl-(1-&gt;4)-alpha-L-rhamnopyranosyl-(1-&gt;3)-N-acetyl-alpha-D-glucosaminyl-diphospho-trans,octacis-decaprenol.</text>
        <dbReference type="EC" id="2.4.2.46"/>
    </reaction>
</comment>